<keyword evidence="4" id="KW-1185">Reference proteome</keyword>
<comment type="caution">
    <text evidence="3">The sequence shown here is derived from an EMBL/GenBank/DDBJ whole genome shotgun (WGS) entry which is preliminary data.</text>
</comment>
<feature type="region of interest" description="Disordered" evidence="1">
    <location>
        <begin position="29"/>
        <end position="82"/>
    </location>
</feature>
<dbReference type="GO" id="GO:0006120">
    <property type="term" value="P:mitochondrial electron transport, NADH to ubiquinone"/>
    <property type="evidence" value="ECO:0007669"/>
    <property type="project" value="TreeGrafter"/>
</dbReference>
<sequence>MNASRLRVAAQALPRHISKRTFTATARQLVESGSGAPTTSTARVPTSGTEAPSTTAALQAPNRADVWSRSQQPRNVAMTGPRFEQTDLDLQPRPYAAIELIHKQPVRWTHDRIVACDGGGGPTGHPKIYINLDKPQIEPCTYCGLPFANEHHRKHLESLPETSYPLA</sequence>
<evidence type="ECO:0000313" key="3">
    <source>
        <dbReference type="EMBL" id="KAK4460510.1"/>
    </source>
</evidence>
<dbReference type="GO" id="GO:0005739">
    <property type="term" value="C:mitochondrion"/>
    <property type="evidence" value="ECO:0007669"/>
    <property type="project" value="GOC"/>
</dbReference>
<dbReference type="Gene3D" id="2.60.260.40">
    <property type="entry name" value="q5lls5 like domains"/>
    <property type="match status" value="1"/>
</dbReference>
<dbReference type="FunFam" id="2.60.260.40:FF:000003">
    <property type="entry name" value="NADH dehydrogenase [ubiquinone] iron-sulfur protein 6, mitochondrial"/>
    <property type="match status" value="1"/>
</dbReference>
<reference evidence="3" key="1">
    <citation type="journal article" date="2023" name="Mol. Phylogenet. Evol.">
        <title>Genome-scale phylogeny and comparative genomics of the fungal order Sordariales.</title>
        <authorList>
            <person name="Hensen N."/>
            <person name="Bonometti L."/>
            <person name="Westerberg I."/>
            <person name="Brannstrom I.O."/>
            <person name="Guillou S."/>
            <person name="Cros-Aarteil S."/>
            <person name="Calhoun S."/>
            <person name="Haridas S."/>
            <person name="Kuo A."/>
            <person name="Mondo S."/>
            <person name="Pangilinan J."/>
            <person name="Riley R."/>
            <person name="LaButti K."/>
            <person name="Andreopoulos B."/>
            <person name="Lipzen A."/>
            <person name="Chen C."/>
            <person name="Yan M."/>
            <person name="Daum C."/>
            <person name="Ng V."/>
            <person name="Clum A."/>
            <person name="Steindorff A."/>
            <person name="Ohm R.A."/>
            <person name="Martin F."/>
            <person name="Silar P."/>
            <person name="Natvig D.O."/>
            <person name="Lalanne C."/>
            <person name="Gautier V."/>
            <person name="Ament-Velasquez S.L."/>
            <person name="Kruys A."/>
            <person name="Hutchinson M.I."/>
            <person name="Powell A.J."/>
            <person name="Barry K."/>
            <person name="Miller A.N."/>
            <person name="Grigoriev I.V."/>
            <person name="Debuchy R."/>
            <person name="Gladieux P."/>
            <person name="Hiltunen Thoren M."/>
            <person name="Johannesson H."/>
        </authorList>
    </citation>
    <scope>NUCLEOTIDE SEQUENCE</scope>
    <source>
        <strain evidence="3">PSN324</strain>
    </source>
</reference>
<organism evidence="3 4">
    <name type="scientific">Cladorrhinum samala</name>
    <dbReference type="NCBI Taxonomy" id="585594"/>
    <lineage>
        <taxon>Eukaryota</taxon>
        <taxon>Fungi</taxon>
        <taxon>Dikarya</taxon>
        <taxon>Ascomycota</taxon>
        <taxon>Pezizomycotina</taxon>
        <taxon>Sordariomycetes</taxon>
        <taxon>Sordariomycetidae</taxon>
        <taxon>Sordariales</taxon>
        <taxon>Podosporaceae</taxon>
        <taxon>Cladorrhinum</taxon>
    </lineage>
</organism>
<evidence type="ECO:0000256" key="1">
    <source>
        <dbReference type="SAM" id="MobiDB-lite"/>
    </source>
</evidence>
<dbReference type="PANTHER" id="PTHR13156">
    <property type="entry name" value="NADH-UBIQUINONE OXIDOREDUCTASE 13 KD-A SUBUNIT"/>
    <property type="match status" value="1"/>
</dbReference>
<evidence type="ECO:0000259" key="2">
    <source>
        <dbReference type="Pfam" id="PF10276"/>
    </source>
</evidence>
<dbReference type="PANTHER" id="PTHR13156:SF0">
    <property type="entry name" value="NADH DEHYDROGENASE [UBIQUINONE] IRON-SULFUR PROTEIN 6, MITOCHONDRIAL"/>
    <property type="match status" value="1"/>
</dbReference>
<evidence type="ECO:0000313" key="4">
    <source>
        <dbReference type="Proteomes" id="UP001321749"/>
    </source>
</evidence>
<dbReference type="EMBL" id="MU865010">
    <property type="protein sequence ID" value="KAK4460510.1"/>
    <property type="molecule type" value="Genomic_DNA"/>
</dbReference>
<accession>A0AAV9HID8</accession>
<dbReference type="Proteomes" id="UP001321749">
    <property type="component" value="Unassembled WGS sequence"/>
</dbReference>
<feature type="domain" description="Zinc finger CHCC-type" evidence="2">
    <location>
        <begin position="112"/>
        <end position="147"/>
    </location>
</feature>
<dbReference type="InterPro" id="IPR019401">
    <property type="entry name" value="Znf_CHCC"/>
</dbReference>
<name>A0AAV9HID8_9PEZI</name>
<dbReference type="AlphaFoldDB" id="A0AAV9HID8"/>
<dbReference type="Pfam" id="PF10276">
    <property type="entry name" value="zf-CHCC"/>
    <property type="match status" value="1"/>
</dbReference>
<proteinExistence type="predicted"/>
<protein>
    <submittedName>
        <fullName evidence="3">Lactobacillus shifted protein</fullName>
    </submittedName>
</protein>
<feature type="compositionally biased region" description="Polar residues" evidence="1">
    <location>
        <begin position="35"/>
        <end position="57"/>
    </location>
</feature>
<reference evidence="3" key="2">
    <citation type="submission" date="2023-06" db="EMBL/GenBank/DDBJ databases">
        <authorList>
            <consortium name="Lawrence Berkeley National Laboratory"/>
            <person name="Mondo S.J."/>
            <person name="Hensen N."/>
            <person name="Bonometti L."/>
            <person name="Westerberg I."/>
            <person name="Brannstrom I.O."/>
            <person name="Guillou S."/>
            <person name="Cros-Aarteil S."/>
            <person name="Calhoun S."/>
            <person name="Haridas S."/>
            <person name="Kuo A."/>
            <person name="Pangilinan J."/>
            <person name="Riley R."/>
            <person name="Labutti K."/>
            <person name="Andreopoulos B."/>
            <person name="Lipzen A."/>
            <person name="Chen C."/>
            <person name="Yanf M."/>
            <person name="Daum C."/>
            <person name="Ng V."/>
            <person name="Clum A."/>
            <person name="Steindorff A."/>
            <person name="Ohm R."/>
            <person name="Martin F."/>
            <person name="Silar P."/>
            <person name="Natvig D."/>
            <person name="Lalanne C."/>
            <person name="Gautier V."/>
            <person name="Ament-Velasquez S.L."/>
            <person name="Kruys A."/>
            <person name="Hutchinson M.I."/>
            <person name="Powell A.J."/>
            <person name="Barry K."/>
            <person name="Miller A.N."/>
            <person name="Grigoriev I.V."/>
            <person name="Debuchy R."/>
            <person name="Gladieux P."/>
            <person name="Thoren M.H."/>
            <person name="Johannesson H."/>
        </authorList>
    </citation>
    <scope>NUCLEOTIDE SEQUENCE</scope>
    <source>
        <strain evidence="3">PSN324</strain>
    </source>
</reference>
<gene>
    <name evidence="3" type="ORF">QBC42DRAFT_272107</name>
</gene>